<name>A0A1S8SKQ5_CLOBE</name>
<protein>
    <submittedName>
        <fullName evidence="1">Uncharacterized protein</fullName>
    </submittedName>
</protein>
<comment type="caution">
    <text evidence="1">The sequence shown here is derived from an EMBL/GenBank/DDBJ whole genome shotgun (WGS) entry which is preliminary data.</text>
</comment>
<proteinExistence type="predicted"/>
<gene>
    <name evidence="1" type="ORF">CLBCK_00640</name>
</gene>
<evidence type="ECO:0000313" key="2">
    <source>
        <dbReference type="Proteomes" id="UP000190973"/>
    </source>
</evidence>
<accession>A0A1S8SKQ5</accession>
<sequence length="157" mass="18229">MPIYFDLKTIEELIEENHFRKKEQFILDKSSQYDENNEKSAYVEVDRIVYDLSNLESGFEWKHLERENTSDKARVSLVDTYNFSPDDWIGYITPLVDEALEEATGGVSLEHLFQKYIMIGILVGQGMTFNEATSKIEDWETSGISKLLDKSKMTLNQ</sequence>
<dbReference type="RefSeq" id="WP_077837002.1">
    <property type="nucleotide sequence ID" value="NZ_JABTAE010000001.1"/>
</dbReference>
<dbReference type="EMBL" id="LZZI01000001">
    <property type="protein sequence ID" value="OOM66108.1"/>
    <property type="molecule type" value="Genomic_DNA"/>
</dbReference>
<dbReference type="Proteomes" id="UP000190973">
    <property type="component" value="Unassembled WGS sequence"/>
</dbReference>
<dbReference type="AlphaFoldDB" id="A0A1S8SKQ5"/>
<reference evidence="1 2" key="1">
    <citation type="submission" date="2016-05" db="EMBL/GenBank/DDBJ databases">
        <title>Microbial solvent formation.</title>
        <authorList>
            <person name="Poehlein A."/>
            <person name="Montoya Solano J.D."/>
            <person name="Flitsch S."/>
            <person name="Krabben P."/>
            <person name="Duerre P."/>
            <person name="Daniel R."/>
        </authorList>
    </citation>
    <scope>NUCLEOTIDE SEQUENCE [LARGE SCALE GENOMIC DNA]</scope>
    <source>
        <strain evidence="1 2">DSM 53</strain>
    </source>
</reference>
<evidence type="ECO:0000313" key="1">
    <source>
        <dbReference type="EMBL" id="OOM66108.1"/>
    </source>
</evidence>
<organism evidence="1 2">
    <name type="scientific">Clostridium beijerinckii</name>
    <name type="common">Clostridium MP</name>
    <dbReference type="NCBI Taxonomy" id="1520"/>
    <lineage>
        <taxon>Bacteria</taxon>
        <taxon>Bacillati</taxon>
        <taxon>Bacillota</taxon>
        <taxon>Clostridia</taxon>
        <taxon>Eubacteriales</taxon>
        <taxon>Clostridiaceae</taxon>
        <taxon>Clostridium</taxon>
    </lineage>
</organism>